<evidence type="ECO:0000256" key="1">
    <source>
        <dbReference type="ARBA" id="ARBA00022679"/>
    </source>
</evidence>
<protein>
    <submittedName>
        <fullName evidence="7">Uncharacterized protein</fullName>
    </submittedName>
</protein>
<feature type="chain" id="PRO_5025658701" evidence="6">
    <location>
        <begin position="20"/>
        <end position="140"/>
    </location>
</feature>
<keyword evidence="6" id="KW-0732">Signal</keyword>
<dbReference type="GO" id="GO:0016301">
    <property type="term" value="F:kinase activity"/>
    <property type="evidence" value="ECO:0007669"/>
    <property type="project" value="UniProtKB-KW"/>
</dbReference>
<evidence type="ECO:0000313" key="8">
    <source>
        <dbReference type="Proteomes" id="UP000436088"/>
    </source>
</evidence>
<gene>
    <name evidence="7" type="ORF">F3Y22_tig00110847pilonHSYRG00104</name>
</gene>
<accession>A0A6A2ZK31</accession>
<name>A0A6A2ZK31_HIBSY</name>
<keyword evidence="2" id="KW-0547">Nucleotide-binding</keyword>
<evidence type="ECO:0000256" key="5">
    <source>
        <dbReference type="SAM" id="MobiDB-lite"/>
    </source>
</evidence>
<reference evidence="7" key="1">
    <citation type="submission" date="2019-09" db="EMBL/GenBank/DDBJ databases">
        <title>Draft genome information of white flower Hibiscus syriacus.</title>
        <authorList>
            <person name="Kim Y.-M."/>
        </authorList>
    </citation>
    <scope>NUCLEOTIDE SEQUENCE [LARGE SCALE GENOMIC DNA]</scope>
    <source>
        <strain evidence="7">YM2019G1</strain>
    </source>
</reference>
<evidence type="ECO:0000256" key="4">
    <source>
        <dbReference type="ARBA" id="ARBA00022840"/>
    </source>
</evidence>
<sequence>MNCMSIASISPVCVFCALAWNLYGCGQLLQLVDPLLNGEFDDEEAQKFVKIGLLCTQDMSKLRPSMSQVVKMLMGEEAVNDQNISKPGLLSDITTLRDQKDKSDNTSEGTGRGGNSSSSSENITITNATMTFNSIFDRSN</sequence>
<evidence type="ECO:0000313" key="7">
    <source>
        <dbReference type="EMBL" id="KAE8692258.1"/>
    </source>
</evidence>
<dbReference type="GO" id="GO:0005524">
    <property type="term" value="F:ATP binding"/>
    <property type="evidence" value="ECO:0007669"/>
    <property type="project" value="UniProtKB-KW"/>
</dbReference>
<dbReference type="Gene3D" id="1.10.510.10">
    <property type="entry name" value="Transferase(Phosphotransferase) domain 1"/>
    <property type="match status" value="1"/>
</dbReference>
<organism evidence="7 8">
    <name type="scientific">Hibiscus syriacus</name>
    <name type="common">Rose of Sharon</name>
    <dbReference type="NCBI Taxonomy" id="106335"/>
    <lineage>
        <taxon>Eukaryota</taxon>
        <taxon>Viridiplantae</taxon>
        <taxon>Streptophyta</taxon>
        <taxon>Embryophyta</taxon>
        <taxon>Tracheophyta</taxon>
        <taxon>Spermatophyta</taxon>
        <taxon>Magnoliopsida</taxon>
        <taxon>eudicotyledons</taxon>
        <taxon>Gunneridae</taxon>
        <taxon>Pentapetalae</taxon>
        <taxon>rosids</taxon>
        <taxon>malvids</taxon>
        <taxon>Malvales</taxon>
        <taxon>Malvaceae</taxon>
        <taxon>Malvoideae</taxon>
        <taxon>Hibiscus</taxon>
    </lineage>
</organism>
<keyword evidence="4" id="KW-0067">ATP-binding</keyword>
<feature type="compositionally biased region" description="Low complexity" evidence="5">
    <location>
        <begin position="115"/>
        <end position="124"/>
    </location>
</feature>
<dbReference type="Proteomes" id="UP000436088">
    <property type="component" value="Unassembled WGS sequence"/>
</dbReference>
<feature type="region of interest" description="Disordered" evidence="5">
    <location>
        <begin position="84"/>
        <end position="124"/>
    </location>
</feature>
<keyword evidence="1" id="KW-0808">Transferase</keyword>
<evidence type="ECO:0000256" key="2">
    <source>
        <dbReference type="ARBA" id="ARBA00022741"/>
    </source>
</evidence>
<proteinExistence type="predicted"/>
<evidence type="ECO:0000256" key="3">
    <source>
        <dbReference type="ARBA" id="ARBA00022777"/>
    </source>
</evidence>
<dbReference type="PANTHER" id="PTHR47973">
    <property type="entry name" value="CYSTEINE-RICH RECEPTOR-LIKE PROTEIN KINASE 3"/>
    <property type="match status" value="1"/>
</dbReference>
<feature type="signal peptide" evidence="6">
    <location>
        <begin position="1"/>
        <end position="19"/>
    </location>
</feature>
<keyword evidence="8" id="KW-1185">Reference proteome</keyword>
<evidence type="ECO:0000256" key="6">
    <source>
        <dbReference type="SAM" id="SignalP"/>
    </source>
</evidence>
<keyword evidence="3" id="KW-0418">Kinase</keyword>
<feature type="compositionally biased region" description="Basic and acidic residues" evidence="5">
    <location>
        <begin position="95"/>
        <end position="105"/>
    </location>
</feature>
<dbReference type="EMBL" id="VEPZ02001137">
    <property type="protein sequence ID" value="KAE8692258.1"/>
    <property type="molecule type" value="Genomic_DNA"/>
</dbReference>
<dbReference type="AlphaFoldDB" id="A0A6A2ZK31"/>
<dbReference type="InterPro" id="IPR052059">
    <property type="entry name" value="CR_Ser/Thr_kinase"/>
</dbReference>
<comment type="caution">
    <text evidence="7">The sequence shown here is derived from an EMBL/GenBank/DDBJ whole genome shotgun (WGS) entry which is preliminary data.</text>
</comment>